<evidence type="ECO:0000256" key="1">
    <source>
        <dbReference type="SAM" id="MobiDB-lite"/>
    </source>
</evidence>
<reference evidence="2" key="1">
    <citation type="submission" date="2020-05" db="UniProtKB">
        <authorList>
            <consortium name="EnsemblMetazoa"/>
        </authorList>
    </citation>
    <scope>IDENTIFICATION</scope>
    <source>
        <strain evidence="2">MAF</strain>
    </source>
</reference>
<keyword evidence="3" id="KW-1185">Reference proteome</keyword>
<evidence type="ECO:0000313" key="3">
    <source>
        <dbReference type="Proteomes" id="UP000075903"/>
    </source>
</evidence>
<feature type="compositionally biased region" description="Basic and acidic residues" evidence="1">
    <location>
        <begin position="12"/>
        <end position="21"/>
    </location>
</feature>
<dbReference type="Proteomes" id="UP000075903">
    <property type="component" value="Unassembled WGS sequence"/>
</dbReference>
<dbReference type="AlphaFoldDB" id="A0A182V2L2"/>
<feature type="region of interest" description="Disordered" evidence="1">
    <location>
        <begin position="1"/>
        <end position="52"/>
    </location>
</feature>
<organism evidence="2 3">
    <name type="scientific">Anopheles merus</name>
    <name type="common">Mosquito</name>
    <dbReference type="NCBI Taxonomy" id="30066"/>
    <lineage>
        <taxon>Eukaryota</taxon>
        <taxon>Metazoa</taxon>
        <taxon>Ecdysozoa</taxon>
        <taxon>Arthropoda</taxon>
        <taxon>Hexapoda</taxon>
        <taxon>Insecta</taxon>
        <taxon>Pterygota</taxon>
        <taxon>Neoptera</taxon>
        <taxon>Endopterygota</taxon>
        <taxon>Diptera</taxon>
        <taxon>Nematocera</taxon>
        <taxon>Culicoidea</taxon>
        <taxon>Culicidae</taxon>
        <taxon>Anophelinae</taxon>
        <taxon>Anopheles</taxon>
    </lineage>
</organism>
<evidence type="ECO:0000313" key="2">
    <source>
        <dbReference type="EnsemblMetazoa" id="AMEM007817-PA"/>
    </source>
</evidence>
<protein>
    <submittedName>
        <fullName evidence="2">Uncharacterized protein</fullName>
    </submittedName>
</protein>
<name>A0A182V2L2_ANOME</name>
<sequence length="132" mass="15141">MQPSSANAGPGERTRKPHNEPKASTPLTDGLERRNHRSKLGFSPRWISSDQPSNAGVDAILCILILMTTKKKKQQQKKTLRRMLPKEHRELFSLHRGHNYRNRNLKISYTRVMNRSVGKAMPVQPRHGRIAL</sequence>
<proteinExistence type="predicted"/>
<accession>A0A182V2L2</accession>
<dbReference type="VEuPathDB" id="VectorBase:AMEM007817"/>
<dbReference type="EnsemblMetazoa" id="AMEM007817-RA">
    <property type="protein sequence ID" value="AMEM007817-PA"/>
    <property type="gene ID" value="AMEM007817"/>
</dbReference>